<dbReference type="AlphaFoldDB" id="A0A9W6ZZ38"/>
<dbReference type="PROSITE" id="PS50404">
    <property type="entry name" value="GST_NTER"/>
    <property type="match status" value="1"/>
</dbReference>
<dbReference type="GO" id="GO:0004364">
    <property type="term" value="F:glutathione transferase activity"/>
    <property type="evidence" value="ECO:0007669"/>
    <property type="project" value="TreeGrafter"/>
</dbReference>
<dbReference type="InterPro" id="IPR010987">
    <property type="entry name" value="Glutathione-S-Trfase_C-like"/>
</dbReference>
<dbReference type="CDD" id="cd03039">
    <property type="entry name" value="GST_N_Sigma_like"/>
    <property type="match status" value="1"/>
</dbReference>
<feature type="domain" description="GST N-terminal" evidence="1">
    <location>
        <begin position="2"/>
        <end position="92"/>
    </location>
</feature>
<dbReference type="SUPFAM" id="SSF52833">
    <property type="entry name" value="Thioredoxin-like"/>
    <property type="match status" value="1"/>
</dbReference>
<dbReference type="InterPro" id="IPR004046">
    <property type="entry name" value="GST_C"/>
</dbReference>
<keyword evidence="4" id="KW-1185">Reference proteome</keyword>
<evidence type="ECO:0000259" key="1">
    <source>
        <dbReference type="PROSITE" id="PS50404"/>
    </source>
</evidence>
<evidence type="ECO:0000313" key="4">
    <source>
        <dbReference type="Proteomes" id="UP001165085"/>
    </source>
</evidence>
<dbReference type="SUPFAM" id="SSF47616">
    <property type="entry name" value="GST C-terminal domain-like"/>
    <property type="match status" value="1"/>
</dbReference>
<organism evidence="3 4">
    <name type="scientific">Triparma strigata</name>
    <dbReference type="NCBI Taxonomy" id="1606541"/>
    <lineage>
        <taxon>Eukaryota</taxon>
        <taxon>Sar</taxon>
        <taxon>Stramenopiles</taxon>
        <taxon>Ochrophyta</taxon>
        <taxon>Bolidophyceae</taxon>
        <taxon>Parmales</taxon>
        <taxon>Triparmaceae</taxon>
        <taxon>Triparma</taxon>
    </lineage>
</organism>
<protein>
    <recommendedName>
        <fullName evidence="5">Glutathione transferase</fullName>
    </recommendedName>
</protein>
<dbReference type="InterPro" id="IPR036282">
    <property type="entry name" value="Glutathione-S-Trfase_C_sf"/>
</dbReference>
<dbReference type="Gene3D" id="3.40.30.10">
    <property type="entry name" value="Glutaredoxin"/>
    <property type="match status" value="1"/>
</dbReference>
<dbReference type="PROSITE" id="PS50405">
    <property type="entry name" value="GST_CTER"/>
    <property type="match status" value="1"/>
</dbReference>
<dbReference type="OrthoDB" id="195975at2759"/>
<evidence type="ECO:0008006" key="5">
    <source>
        <dbReference type="Google" id="ProtNLM"/>
    </source>
</evidence>
<name>A0A9W6ZZ38_9STRA</name>
<sequence length="232" mass="25791">MTTPTLTYFKGWGLAEQSRWLLAYGAEVSVGVTHTGPTFRNAALSSFSEFDKLRNDGSLPFGQLPLLEIDGLKISQSQAMIRYIAKRSGLAGGTLAEQVRCDMIAEAVKDARLGVVKWPFSPDKDAHLNDFVAPLIAKWYPKFDAMIADDKELTYAHILIAEMVSSYDLMFESKGVPPPSADYENLKDLTAKVVGLPQMKEYLESDKRFPFPAEGEICNSYVENVEVVLGRR</sequence>
<dbReference type="Pfam" id="PF14497">
    <property type="entry name" value="GST_C_3"/>
    <property type="match status" value="1"/>
</dbReference>
<dbReference type="Gene3D" id="1.20.1050.10">
    <property type="match status" value="1"/>
</dbReference>
<dbReference type="PANTHER" id="PTHR11571">
    <property type="entry name" value="GLUTATHIONE S-TRANSFERASE"/>
    <property type="match status" value="1"/>
</dbReference>
<dbReference type="GO" id="GO:0006749">
    <property type="term" value="P:glutathione metabolic process"/>
    <property type="evidence" value="ECO:0007669"/>
    <property type="project" value="TreeGrafter"/>
</dbReference>
<evidence type="ECO:0000313" key="3">
    <source>
        <dbReference type="EMBL" id="GMH60581.1"/>
    </source>
</evidence>
<dbReference type="Proteomes" id="UP001165085">
    <property type="component" value="Unassembled WGS sequence"/>
</dbReference>
<dbReference type="Pfam" id="PF02798">
    <property type="entry name" value="GST_N"/>
    <property type="match status" value="1"/>
</dbReference>
<comment type="caution">
    <text evidence="3">The sequence shown here is derived from an EMBL/GenBank/DDBJ whole genome shotgun (WGS) entry which is preliminary data.</text>
</comment>
<dbReference type="InterPro" id="IPR036249">
    <property type="entry name" value="Thioredoxin-like_sf"/>
</dbReference>
<dbReference type="InterPro" id="IPR050213">
    <property type="entry name" value="GST_superfamily"/>
</dbReference>
<gene>
    <name evidence="3" type="ORF">TrST_g7527</name>
</gene>
<proteinExistence type="predicted"/>
<feature type="domain" description="GST C-terminal" evidence="2">
    <location>
        <begin position="94"/>
        <end position="213"/>
    </location>
</feature>
<evidence type="ECO:0000259" key="2">
    <source>
        <dbReference type="PROSITE" id="PS50405"/>
    </source>
</evidence>
<dbReference type="InterPro" id="IPR004045">
    <property type="entry name" value="Glutathione_S-Trfase_N"/>
</dbReference>
<reference evidence="4" key="1">
    <citation type="journal article" date="2023" name="Commun. Biol.">
        <title>Genome analysis of Parmales, the sister group of diatoms, reveals the evolutionary specialization of diatoms from phago-mixotrophs to photoautotrophs.</title>
        <authorList>
            <person name="Ban H."/>
            <person name="Sato S."/>
            <person name="Yoshikawa S."/>
            <person name="Yamada K."/>
            <person name="Nakamura Y."/>
            <person name="Ichinomiya M."/>
            <person name="Sato N."/>
            <person name="Blanc-Mathieu R."/>
            <person name="Endo H."/>
            <person name="Kuwata A."/>
            <person name="Ogata H."/>
        </authorList>
    </citation>
    <scope>NUCLEOTIDE SEQUENCE [LARGE SCALE GENOMIC DNA]</scope>
    <source>
        <strain evidence="4">NIES 3701</strain>
    </source>
</reference>
<dbReference type="EMBL" id="BRXY01000066">
    <property type="protein sequence ID" value="GMH60581.1"/>
    <property type="molecule type" value="Genomic_DNA"/>
</dbReference>
<accession>A0A9W6ZZ38</accession>